<dbReference type="InterPro" id="IPR017938">
    <property type="entry name" value="Riboflavin_synthase-like_b-brl"/>
</dbReference>
<feature type="domain" description="FAD-binding FR-type" evidence="2">
    <location>
        <begin position="7"/>
        <end position="129"/>
    </location>
</feature>
<protein>
    <submittedName>
        <fullName evidence="3">Siderophore-interacting protein</fullName>
    </submittedName>
</protein>
<dbReference type="Gene3D" id="3.40.50.80">
    <property type="entry name" value="Nucleotide-binding domain of ferredoxin-NADP reductase (FNR) module"/>
    <property type="match status" value="1"/>
</dbReference>
<dbReference type="Pfam" id="PF04954">
    <property type="entry name" value="SIP"/>
    <property type="match status" value="1"/>
</dbReference>
<dbReference type="InterPro" id="IPR017927">
    <property type="entry name" value="FAD-bd_FR_type"/>
</dbReference>
<dbReference type="Gene3D" id="2.40.30.10">
    <property type="entry name" value="Translation factors"/>
    <property type="match status" value="1"/>
</dbReference>
<dbReference type="PANTHER" id="PTHR30157">
    <property type="entry name" value="FERRIC REDUCTASE, NADPH-DEPENDENT"/>
    <property type="match status" value="1"/>
</dbReference>
<evidence type="ECO:0000259" key="2">
    <source>
        <dbReference type="PROSITE" id="PS51384"/>
    </source>
</evidence>
<dbReference type="Proteomes" id="UP000705379">
    <property type="component" value="Unassembled WGS sequence"/>
</dbReference>
<gene>
    <name evidence="3" type="ORF">DYI23_08725</name>
</gene>
<evidence type="ECO:0000313" key="3">
    <source>
        <dbReference type="EMBL" id="MBS8260298.1"/>
    </source>
</evidence>
<reference evidence="3" key="2">
    <citation type="journal article" date="2021" name="Microorganisms">
        <title>Bacterial Dimethylsulfoniopropionate Biosynthesis in the East China Sea.</title>
        <authorList>
            <person name="Liu J."/>
            <person name="Zhang Y."/>
            <person name="Liu J."/>
            <person name="Zhong H."/>
            <person name="Williams B.T."/>
            <person name="Zheng Y."/>
            <person name="Curson A.R.J."/>
            <person name="Sun C."/>
            <person name="Sun H."/>
            <person name="Song D."/>
            <person name="Wagner Mackenzie B."/>
            <person name="Bermejo Martinez A."/>
            <person name="Todd J.D."/>
            <person name="Zhang X.H."/>
        </authorList>
    </citation>
    <scope>NUCLEOTIDE SEQUENCE</scope>
    <source>
        <strain evidence="3">AESS21</strain>
    </source>
</reference>
<comment type="similarity">
    <text evidence="1">Belongs to the SIP oxidoreductase family.</text>
</comment>
<dbReference type="CDD" id="cd06193">
    <property type="entry name" value="siderophore_interacting"/>
    <property type="match status" value="1"/>
</dbReference>
<organism evidence="3 4">
    <name type="scientific">Roseibium polysiphoniae</name>
    <dbReference type="NCBI Taxonomy" id="2571221"/>
    <lineage>
        <taxon>Bacteria</taxon>
        <taxon>Pseudomonadati</taxon>
        <taxon>Pseudomonadota</taxon>
        <taxon>Alphaproteobacteria</taxon>
        <taxon>Hyphomicrobiales</taxon>
        <taxon>Stappiaceae</taxon>
        <taxon>Roseibium</taxon>
    </lineage>
</organism>
<dbReference type="InterPro" id="IPR007037">
    <property type="entry name" value="SIP_rossman_dom"/>
</dbReference>
<dbReference type="PROSITE" id="PS51384">
    <property type="entry name" value="FAD_FR"/>
    <property type="match status" value="1"/>
</dbReference>
<dbReference type="SUPFAM" id="SSF63380">
    <property type="entry name" value="Riboflavin synthase domain-like"/>
    <property type="match status" value="1"/>
</dbReference>
<dbReference type="RefSeq" id="WP_213215872.1">
    <property type="nucleotide sequence ID" value="NZ_QTKU01000002.1"/>
</dbReference>
<dbReference type="PANTHER" id="PTHR30157:SF0">
    <property type="entry name" value="NADPH-DEPENDENT FERRIC-CHELATE REDUCTASE"/>
    <property type="match status" value="1"/>
</dbReference>
<proteinExistence type="inferred from homology"/>
<name>A0A944CE58_9HYPH</name>
<accession>A0A944CE58</accession>
<dbReference type="InterPro" id="IPR039374">
    <property type="entry name" value="SIP_fam"/>
</dbReference>
<dbReference type="AlphaFoldDB" id="A0A944CE58"/>
<dbReference type="InterPro" id="IPR039261">
    <property type="entry name" value="FNR_nucleotide-bd"/>
</dbReference>
<reference evidence="3" key="1">
    <citation type="submission" date="2018-08" db="EMBL/GenBank/DDBJ databases">
        <authorList>
            <person name="Jin W."/>
            <person name="Wang H."/>
            <person name="Yang Y."/>
            <person name="Li M."/>
            <person name="Liu J."/>
        </authorList>
    </citation>
    <scope>NUCLEOTIDE SEQUENCE</scope>
    <source>
        <strain evidence="3">AESS21</strain>
    </source>
</reference>
<evidence type="ECO:0000313" key="4">
    <source>
        <dbReference type="Proteomes" id="UP000705379"/>
    </source>
</evidence>
<dbReference type="Pfam" id="PF08021">
    <property type="entry name" value="FAD_binding_9"/>
    <property type="match status" value="1"/>
</dbReference>
<evidence type="ECO:0000256" key="1">
    <source>
        <dbReference type="ARBA" id="ARBA00035644"/>
    </source>
</evidence>
<sequence>MALPNRRKTRVLTVKSASYITPHMVRVTLTGDDLSDFPDHMEGAHCKLAFPREGEDLASFTAFHQAILPKKKVHPVRTYTVRSFRREGLELDIDFVAHGDSGPATLWAQAAKPGDFLAFMGPGPVKVTDFYADWYLVAADMSALPVAAATLEAMPRSAKGVAVFEVHSLDDRQDIDLPEGIDVHWLVQDDPHASSTAQLDFVQDLDWPEGRIQTCIAGESGLIRQLRQLVQVDRGVDRKDAYISGYWKVGLVEDEHQEAKRAGAAG</sequence>
<comment type="caution">
    <text evidence="3">The sequence shown here is derived from an EMBL/GenBank/DDBJ whole genome shotgun (WGS) entry which is preliminary data.</text>
</comment>
<dbReference type="InterPro" id="IPR013113">
    <property type="entry name" value="SIP_FAD-bd"/>
</dbReference>
<dbReference type="EMBL" id="QTKU01000002">
    <property type="protein sequence ID" value="MBS8260298.1"/>
    <property type="molecule type" value="Genomic_DNA"/>
</dbReference>
<dbReference type="GO" id="GO:0016491">
    <property type="term" value="F:oxidoreductase activity"/>
    <property type="evidence" value="ECO:0007669"/>
    <property type="project" value="InterPro"/>
</dbReference>